<dbReference type="Gene3D" id="2.70.130.10">
    <property type="entry name" value="Mannose-6-phosphate receptor binding domain"/>
    <property type="match status" value="2"/>
</dbReference>
<dbReference type="PANTHER" id="PTHR15414">
    <property type="entry name" value="OS-9-RELATED"/>
    <property type="match status" value="1"/>
</dbReference>
<dbReference type="InterPro" id="IPR009011">
    <property type="entry name" value="Man6P_isomerase_rcpt-bd_dom_sf"/>
</dbReference>
<sequence>MKNTENDLYFNHLYKEEISHHLMPSSTGNNLQELVCKIPVKSENQNKYIGDNQILKIVTRVGSEDQAKEFTKLTSSIGNQLIAPLLGKCFHLKEDIWLYKFCIGESVDQYHVEANGTISEEFSLGMSDLAKDTNQAMIEQLIEEDPESETFDMLLNPDIPYLTIDKESGIILRFYNVPIDQQMMNRKSDIIGIPIKKGDQYVLERRNVVECVNDNTVIIDQPFSHHQNLSDYIFDFKNIIVEGGKDSDHLTRQVRHQHIKSFGLEIINQKLVFCKKCRFTLNYEPGDALVYEYLSKTYTAKIIRVLEDNLMEIENQEYLSEQPIIVTLDYFVMKKLAGLQIDWKSLSTNNGSLEIKIEGSRLISKEQSLIGKLNIGDMIFFEVFAEKDPKQQIKDRKTSGPIFKITEIIDNGFSAGIELLQGSNIQIHQLSSEFTSKVLLGTPNNEGISHTKLQSLSSGYLLSNIRFDQNRKIDQQYFKTQHILNQQGVFVFKMQQNQRIQDKKLRLVMQNLNINSDSTSTDDHNPIVEFVYNSKYGLLINGQQMNKGFDNITHLYFIMDTNDTLYFADNATNFASIYHSIVIPGLSKMRLQMLFDSKYSDSIDISELRVIQRLPLKLQKQLSFFTQVAPNTQTAYHVDHYTNGTMCAVNNKPRQVTIFYYCDYFGNNEAQINELSEPDWCTYHVKILTKYMCGKWASNIKGAVEEIGRIQNKTKIKCQTRQLNNDDNYHDSVYSSKNNMDQGVAEDQKIKQKADL</sequence>
<dbReference type="GO" id="GO:0005788">
    <property type="term" value="C:endoplasmic reticulum lumen"/>
    <property type="evidence" value="ECO:0007669"/>
    <property type="project" value="TreeGrafter"/>
</dbReference>
<evidence type="ECO:0000256" key="2">
    <source>
        <dbReference type="ARBA" id="ARBA00022729"/>
    </source>
</evidence>
<comment type="subcellular location">
    <subcellularLocation>
        <location evidence="1">Endoplasmic reticulum</location>
    </subcellularLocation>
</comment>
<dbReference type="GO" id="GO:0030968">
    <property type="term" value="P:endoplasmic reticulum unfolded protein response"/>
    <property type="evidence" value="ECO:0007669"/>
    <property type="project" value="InterPro"/>
</dbReference>
<dbReference type="PROSITE" id="PS51914">
    <property type="entry name" value="MRH"/>
    <property type="match status" value="1"/>
</dbReference>
<evidence type="ECO:0000313" key="7">
    <source>
        <dbReference type="Proteomes" id="UP000039865"/>
    </source>
</evidence>
<proteinExistence type="predicted"/>
<reference evidence="6 7" key="1">
    <citation type="submission" date="2014-06" db="EMBL/GenBank/DDBJ databases">
        <authorList>
            <person name="Swart Estienne"/>
        </authorList>
    </citation>
    <scope>NUCLEOTIDE SEQUENCE [LARGE SCALE GENOMIC DNA]</scope>
    <source>
        <strain evidence="6 7">130c</strain>
    </source>
</reference>
<keyword evidence="7" id="KW-1185">Reference proteome</keyword>
<evidence type="ECO:0000256" key="4">
    <source>
        <dbReference type="ARBA" id="ARBA00023157"/>
    </source>
</evidence>
<evidence type="ECO:0000313" key="6">
    <source>
        <dbReference type="EMBL" id="CDW91840.1"/>
    </source>
</evidence>
<dbReference type="InParanoid" id="A0A078BBA4"/>
<feature type="domain" description="MRH" evidence="5">
    <location>
        <begin position="591"/>
        <end position="695"/>
    </location>
</feature>
<dbReference type="Pfam" id="PF07915">
    <property type="entry name" value="PRKCSH"/>
    <property type="match status" value="1"/>
</dbReference>
<protein>
    <recommendedName>
        <fullName evidence="5">MRH domain-containing protein</fullName>
    </recommendedName>
</protein>
<dbReference type="AlphaFoldDB" id="A0A078BBA4"/>
<evidence type="ECO:0000259" key="5">
    <source>
        <dbReference type="PROSITE" id="PS51914"/>
    </source>
</evidence>
<keyword evidence="4" id="KW-1015">Disulfide bond</keyword>
<dbReference type="PANTHER" id="PTHR15414:SF0">
    <property type="entry name" value="ENDOPLASMIC RETICULUM LECTIN 1"/>
    <property type="match status" value="1"/>
</dbReference>
<accession>A0A078BBA4</accession>
<keyword evidence="3" id="KW-0256">Endoplasmic reticulum</keyword>
<dbReference type="InterPro" id="IPR012913">
    <property type="entry name" value="OS9-like_dom"/>
</dbReference>
<keyword evidence="2" id="KW-0732">Signal</keyword>
<organism evidence="6 7">
    <name type="scientific">Stylonychia lemnae</name>
    <name type="common">Ciliate</name>
    <dbReference type="NCBI Taxonomy" id="5949"/>
    <lineage>
        <taxon>Eukaryota</taxon>
        <taxon>Sar</taxon>
        <taxon>Alveolata</taxon>
        <taxon>Ciliophora</taxon>
        <taxon>Intramacronucleata</taxon>
        <taxon>Spirotrichea</taxon>
        <taxon>Stichotrichia</taxon>
        <taxon>Sporadotrichida</taxon>
        <taxon>Oxytrichidae</taxon>
        <taxon>Stylonychinae</taxon>
        <taxon>Stylonychia</taxon>
    </lineage>
</organism>
<dbReference type="SUPFAM" id="SSF50911">
    <property type="entry name" value="Mannose 6-phosphate receptor domain"/>
    <property type="match status" value="1"/>
</dbReference>
<dbReference type="OrthoDB" id="448954at2759"/>
<dbReference type="Proteomes" id="UP000039865">
    <property type="component" value="Unassembled WGS sequence"/>
</dbReference>
<evidence type="ECO:0000256" key="1">
    <source>
        <dbReference type="ARBA" id="ARBA00004240"/>
    </source>
</evidence>
<evidence type="ECO:0000256" key="3">
    <source>
        <dbReference type="ARBA" id="ARBA00022824"/>
    </source>
</evidence>
<dbReference type="EMBL" id="CCKQ01019804">
    <property type="protein sequence ID" value="CDW91840.1"/>
    <property type="molecule type" value="Genomic_DNA"/>
</dbReference>
<dbReference type="InterPro" id="IPR044865">
    <property type="entry name" value="MRH_dom"/>
</dbReference>
<dbReference type="InterPro" id="IPR045149">
    <property type="entry name" value="OS-9-like"/>
</dbReference>
<dbReference type="GO" id="GO:0030970">
    <property type="term" value="P:retrograde protein transport, ER to cytosol"/>
    <property type="evidence" value="ECO:0007669"/>
    <property type="project" value="TreeGrafter"/>
</dbReference>
<name>A0A078BBA4_STYLE</name>
<gene>
    <name evidence="6" type="primary">Contig19302.g20461</name>
    <name evidence="6" type="ORF">STYLEM_21001</name>
</gene>